<reference evidence="3" key="1">
    <citation type="submission" date="2008-10" db="EMBL/GenBank/DDBJ databases">
        <title>Diverse CLE signaling peptide family in fern.</title>
        <authorList>
            <person name="Sawa S."/>
            <person name="Tamaki T."/>
        </authorList>
    </citation>
    <scope>NUCLEOTIDE SEQUENCE</scope>
</reference>
<evidence type="ECO:0000256" key="1">
    <source>
        <dbReference type="SAM" id="MobiDB-lite"/>
    </source>
</evidence>
<dbReference type="OrthoDB" id="753861at2759"/>
<dbReference type="EMBL" id="AB465351">
    <property type="protein sequence ID" value="BAH56533.1"/>
    <property type="molecule type" value="mRNA"/>
</dbReference>
<feature type="chain" id="PRO_5002903629" evidence="2">
    <location>
        <begin position="27"/>
        <end position="97"/>
    </location>
</feature>
<dbReference type="AlphaFoldDB" id="C0STN0"/>
<protein>
    <submittedName>
        <fullName evidence="3">CLAVATA3/endosperm surrounding region 2</fullName>
    </submittedName>
</protein>
<keyword evidence="2" id="KW-0732">Signal</keyword>
<evidence type="ECO:0000256" key="2">
    <source>
        <dbReference type="SAM" id="SignalP"/>
    </source>
</evidence>
<sequence length="97" mass="10137">MTMAMAKILMVATVAMLVVAPVLVQARHGPAPDCGIPRSSDPRLDSREPSIATEVTATLQEQAASSSSPCDADHLCSPPMFGTSKRTVPTGPNPLHN</sequence>
<feature type="signal peptide" evidence="2">
    <location>
        <begin position="1"/>
        <end position="26"/>
    </location>
</feature>
<organism evidence="3">
    <name type="scientific">Selaginella moellendorffii</name>
    <name type="common">Spikemoss</name>
    <dbReference type="NCBI Taxonomy" id="88036"/>
    <lineage>
        <taxon>Eukaryota</taxon>
        <taxon>Viridiplantae</taxon>
        <taxon>Streptophyta</taxon>
        <taxon>Embryophyta</taxon>
        <taxon>Tracheophyta</taxon>
        <taxon>Lycopodiopsida</taxon>
        <taxon>Selaginellales</taxon>
        <taxon>Selaginellaceae</taxon>
        <taxon>Selaginella</taxon>
    </lineage>
</organism>
<proteinExistence type="evidence at transcript level"/>
<accession>C0STN0</accession>
<feature type="region of interest" description="Disordered" evidence="1">
    <location>
        <begin position="58"/>
        <end position="97"/>
    </location>
</feature>
<feature type="region of interest" description="Disordered" evidence="1">
    <location>
        <begin position="29"/>
        <end position="48"/>
    </location>
</feature>
<feature type="compositionally biased region" description="Polar residues" evidence="1">
    <location>
        <begin position="58"/>
        <end position="69"/>
    </location>
</feature>
<evidence type="ECO:0000313" key="3">
    <source>
        <dbReference type="EMBL" id="BAH56533.1"/>
    </source>
</evidence>
<name>C0STN0_SELML</name>
<gene>
    <name evidence="3" type="primary">SmCLE2</name>
</gene>